<evidence type="ECO:0000313" key="3">
    <source>
        <dbReference type="EMBL" id="NYE15712.1"/>
    </source>
</evidence>
<evidence type="ECO:0008006" key="5">
    <source>
        <dbReference type="Google" id="ProtNLM"/>
    </source>
</evidence>
<feature type="chain" id="PRO_5031200236" description="DUF11 domain-containing protein" evidence="2">
    <location>
        <begin position="31"/>
        <end position="198"/>
    </location>
</feature>
<dbReference type="AlphaFoldDB" id="A0A7Y9KE12"/>
<feature type="region of interest" description="Disordered" evidence="1">
    <location>
        <begin position="167"/>
        <end position="198"/>
    </location>
</feature>
<organism evidence="3 4">
    <name type="scientific">Actinomadura citrea</name>
    <dbReference type="NCBI Taxonomy" id="46158"/>
    <lineage>
        <taxon>Bacteria</taxon>
        <taxon>Bacillati</taxon>
        <taxon>Actinomycetota</taxon>
        <taxon>Actinomycetes</taxon>
        <taxon>Streptosporangiales</taxon>
        <taxon>Thermomonosporaceae</taxon>
        <taxon>Actinomadura</taxon>
    </lineage>
</organism>
<gene>
    <name evidence="3" type="ORF">BJ999_006008</name>
</gene>
<protein>
    <recommendedName>
        <fullName evidence="5">DUF11 domain-containing protein</fullName>
    </recommendedName>
</protein>
<evidence type="ECO:0000256" key="1">
    <source>
        <dbReference type="SAM" id="MobiDB-lite"/>
    </source>
</evidence>
<dbReference type="Proteomes" id="UP000591272">
    <property type="component" value="Unassembled WGS sequence"/>
</dbReference>
<name>A0A7Y9KE12_9ACTN</name>
<dbReference type="RefSeq" id="WP_179836359.1">
    <property type="nucleotide sequence ID" value="NZ_BMRD01000004.1"/>
</dbReference>
<evidence type="ECO:0000256" key="2">
    <source>
        <dbReference type="SAM" id="SignalP"/>
    </source>
</evidence>
<evidence type="ECO:0000313" key="4">
    <source>
        <dbReference type="Proteomes" id="UP000591272"/>
    </source>
</evidence>
<comment type="caution">
    <text evidence="3">The sequence shown here is derived from an EMBL/GenBank/DDBJ whole genome shotgun (WGS) entry which is preliminary data.</text>
</comment>
<feature type="signal peptide" evidence="2">
    <location>
        <begin position="1"/>
        <end position="30"/>
    </location>
</feature>
<feature type="compositionally biased region" description="Basic residues" evidence="1">
    <location>
        <begin position="169"/>
        <end position="185"/>
    </location>
</feature>
<keyword evidence="4" id="KW-1185">Reference proteome</keyword>
<dbReference type="EMBL" id="JACCBT010000001">
    <property type="protein sequence ID" value="NYE15712.1"/>
    <property type="molecule type" value="Genomic_DNA"/>
</dbReference>
<accession>A0A7Y9KE12</accession>
<reference evidence="3 4" key="1">
    <citation type="submission" date="2020-07" db="EMBL/GenBank/DDBJ databases">
        <title>Sequencing the genomes of 1000 actinobacteria strains.</title>
        <authorList>
            <person name="Klenk H.-P."/>
        </authorList>
    </citation>
    <scope>NUCLEOTIDE SEQUENCE [LARGE SCALE GENOMIC DNA]</scope>
    <source>
        <strain evidence="3 4">DSM 43461</strain>
    </source>
</reference>
<sequence length="198" mass="20566">MIRTLRVQGMVLALAAPLLGGVLAPAAARADGPGPRARPKPHGVHAAGVALRTSSPASAVVPGRTYEWTFKLTARGPRKSGKAVFRARLPRSLAFVSGNRDCAAAGWTVECDLGAVRKGQTVTGALKAKVSRGARPGQKIHLRGTVRWGRAHASRTFPAVRVAGAAHLGHSKAAPKKPAAKKPAAKKPAAVRRISSAR</sequence>
<proteinExistence type="predicted"/>
<keyword evidence="2" id="KW-0732">Signal</keyword>